<keyword evidence="3" id="KW-0732">Signal</keyword>
<dbReference type="Proteomes" id="UP000886595">
    <property type="component" value="Unassembled WGS sequence"/>
</dbReference>
<evidence type="ECO:0000256" key="3">
    <source>
        <dbReference type="ARBA" id="ARBA00022729"/>
    </source>
</evidence>
<keyword evidence="2" id="KW-0812">Transmembrane</keyword>
<reference evidence="10 11" key="1">
    <citation type="submission" date="2020-02" db="EMBL/GenBank/DDBJ databases">
        <authorList>
            <person name="Ma Q."/>
            <person name="Huang Y."/>
            <person name="Song X."/>
            <person name="Pei D."/>
        </authorList>
    </citation>
    <scope>NUCLEOTIDE SEQUENCE [LARGE SCALE GENOMIC DNA]</scope>
    <source>
        <strain evidence="10">Sxm20200214</strain>
        <tissue evidence="10">Leaf</tissue>
    </source>
</reference>
<dbReference type="InterPro" id="IPR056858">
    <property type="entry name" value="VSR_TRX"/>
</dbReference>
<keyword evidence="7" id="KW-0325">Glycoprotein</keyword>
<name>A0A8X7VQG6_BRACI</name>
<dbReference type="EMBL" id="JAAMPC010000004">
    <property type="protein sequence ID" value="KAG2315075.1"/>
    <property type="molecule type" value="Genomic_DNA"/>
</dbReference>
<accession>A0A8X7VQG6</accession>
<protein>
    <recommendedName>
        <fullName evidence="9">Vacuolar sorting receptor thioredoxin-like domain-containing protein</fullName>
    </recommendedName>
</protein>
<evidence type="ECO:0000256" key="6">
    <source>
        <dbReference type="ARBA" id="ARBA00023136"/>
    </source>
</evidence>
<evidence type="ECO:0000256" key="8">
    <source>
        <dbReference type="SAM" id="MobiDB-lite"/>
    </source>
</evidence>
<feature type="compositionally biased region" description="Polar residues" evidence="8">
    <location>
        <begin position="251"/>
        <end position="266"/>
    </location>
</feature>
<dbReference type="Pfam" id="PF25011">
    <property type="entry name" value="VSR_TRX"/>
    <property type="match status" value="2"/>
</dbReference>
<evidence type="ECO:0000256" key="2">
    <source>
        <dbReference type="ARBA" id="ARBA00022692"/>
    </source>
</evidence>
<proteinExistence type="predicted"/>
<evidence type="ECO:0000256" key="1">
    <source>
        <dbReference type="ARBA" id="ARBA00004308"/>
    </source>
</evidence>
<evidence type="ECO:0000256" key="5">
    <source>
        <dbReference type="ARBA" id="ARBA00022989"/>
    </source>
</evidence>
<keyword evidence="11" id="KW-1185">Reference proteome</keyword>
<evidence type="ECO:0000259" key="9">
    <source>
        <dbReference type="Pfam" id="PF25011"/>
    </source>
</evidence>
<feature type="domain" description="Vacuolar sorting receptor thioredoxin-like" evidence="9">
    <location>
        <begin position="48"/>
        <end position="128"/>
    </location>
</feature>
<dbReference type="PANTHER" id="PTHR22702:SF4">
    <property type="entry name" value="VACUOLAR-SORTING RECEPTOR 6-LIKE"/>
    <property type="match status" value="1"/>
</dbReference>
<organism evidence="10 11">
    <name type="scientific">Brassica carinata</name>
    <name type="common">Ethiopian mustard</name>
    <name type="synonym">Abyssinian cabbage</name>
    <dbReference type="NCBI Taxonomy" id="52824"/>
    <lineage>
        <taxon>Eukaryota</taxon>
        <taxon>Viridiplantae</taxon>
        <taxon>Streptophyta</taxon>
        <taxon>Embryophyta</taxon>
        <taxon>Tracheophyta</taxon>
        <taxon>Spermatophyta</taxon>
        <taxon>Magnoliopsida</taxon>
        <taxon>eudicotyledons</taxon>
        <taxon>Gunneridae</taxon>
        <taxon>Pentapetalae</taxon>
        <taxon>rosids</taxon>
        <taxon>malvids</taxon>
        <taxon>Brassicales</taxon>
        <taxon>Brassicaceae</taxon>
        <taxon>Brassiceae</taxon>
        <taxon>Brassica</taxon>
    </lineage>
</organism>
<comment type="subcellular location">
    <subcellularLocation>
        <location evidence="1">Endomembrane system</location>
    </subcellularLocation>
</comment>
<feature type="domain" description="Vacuolar sorting receptor thioredoxin-like" evidence="9">
    <location>
        <begin position="130"/>
        <end position="189"/>
    </location>
</feature>
<dbReference type="GO" id="GO:0012505">
    <property type="term" value="C:endomembrane system"/>
    <property type="evidence" value="ECO:0007669"/>
    <property type="project" value="UniProtKB-SubCell"/>
</dbReference>
<evidence type="ECO:0000256" key="7">
    <source>
        <dbReference type="ARBA" id="ARBA00023180"/>
    </source>
</evidence>
<evidence type="ECO:0000313" key="11">
    <source>
        <dbReference type="Proteomes" id="UP000886595"/>
    </source>
</evidence>
<sequence>MIGAFGCDPFGKTFKPKFPRPTILIIDRGVKPLCKFENSPTSKGSSPELWTNTNDECGARCDEQMNFVKNFKRHAQILQKGRYSLFTPHYITCFCPKECVSSKQCKSQCINQGRYCAPDPEQDFGDGVGKEINKSWVWWDYVTDFHIRCSMKEKKYSKECAESVVKSLGLPLDKIKKCMGDPGADVENENGGVSSDLMADKEVSDRKEGTELADHGALVDQIRISPWTKNHLRETQVVELSSSGFGTGNPWNSDLKLTSPRSSSRSVLYPPPKASMKTSLLEDSLGQAHVLTPQPHRTSTGSDDLAIGNRGFPLLSYRTNHVPRRVMYSSLLLQTVSTGTPFAPYLAGHFFDSDAVSFEDGFVSSRSRPVVSPQASDEYNRIPVDVPCSFPGGLRVSASHMT</sequence>
<gene>
    <name evidence="10" type="ORF">Bca52824_018197</name>
</gene>
<dbReference type="OrthoDB" id="10045365at2759"/>
<keyword evidence="5" id="KW-1133">Transmembrane helix</keyword>
<keyword evidence="4" id="KW-0677">Repeat</keyword>
<evidence type="ECO:0000256" key="4">
    <source>
        <dbReference type="ARBA" id="ARBA00022737"/>
    </source>
</evidence>
<comment type="caution">
    <text evidence="10">The sequence shown here is derived from an EMBL/GenBank/DDBJ whole genome shotgun (WGS) entry which is preliminary data.</text>
</comment>
<dbReference type="PANTHER" id="PTHR22702">
    <property type="entry name" value="PROTEASE-ASSOCIATED DOMAIN-CONTAINING PROTEIN"/>
    <property type="match status" value="1"/>
</dbReference>
<dbReference type="AlphaFoldDB" id="A0A8X7VQG6"/>
<feature type="region of interest" description="Disordered" evidence="8">
    <location>
        <begin position="251"/>
        <end position="271"/>
    </location>
</feature>
<evidence type="ECO:0000313" key="10">
    <source>
        <dbReference type="EMBL" id="KAG2315075.1"/>
    </source>
</evidence>
<keyword evidence="6" id="KW-0472">Membrane</keyword>